<proteinExistence type="predicted"/>
<dbReference type="GO" id="GO:0020037">
    <property type="term" value="F:heme binding"/>
    <property type="evidence" value="ECO:0007669"/>
    <property type="project" value="TreeGrafter"/>
</dbReference>
<feature type="transmembrane region" description="Helical" evidence="6">
    <location>
        <begin position="95"/>
        <end position="120"/>
    </location>
</feature>
<dbReference type="SUPFAM" id="SSF81342">
    <property type="entry name" value="Transmembrane di-heme cytochromes"/>
    <property type="match status" value="1"/>
</dbReference>
<dbReference type="Gene3D" id="1.20.950.20">
    <property type="entry name" value="Transmembrane di-heme cytochromes, Chain C"/>
    <property type="match status" value="1"/>
</dbReference>
<feature type="transmembrane region" description="Helical" evidence="6">
    <location>
        <begin position="12"/>
        <end position="30"/>
    </location>
</feature>
<comment type="subcellular location">
    <subcellularLocation>
        <location evidence="1">Cell membrane</location>
        <topology evidence="1">Multi-pass membrane protein</topology>
    </subcellularLocation>
</comment>
<feature type="transmembrane region" description="Helical" evidence="6">
    <location>
        <begin position="36"/>
        <end position="57"/>
    </location>
</feature>
<reference evidence="8" key="1">
    <citation type="submission" date="2018-06" db="EMBL/GenBank/DDBJ databases">
        <authorList>
            <person name="Zhirakovskaya E."/>
        </authorList>
    </citation>
    <scope>NUCLEOTIDE SEQUENCE</scope>
</reference>
<dbReference type="PANTHER" id="PTHR30485">
    <property type="entry name" value="NI/FE-HYDROGENASE 1 B-TYPE CYTOCHROME SUBUNIT"/>
    <property type="match status" value="1"/>
</dbReference>
<accession>A0A3B1A9C8</accession>
<dbReference type="PANTHER" id="PTHR30485:SF2">
    <property type="entry name" value="BLL0597 PROTEIN"/>
    <property type="match status" value="1"/>
</dbReference>
<evidence type="ECO:0000256" key="2">
    <source>
        <dbReference type="ARBA" id="ARBA00022475"/>
    </source>
</evidence>
<evidence type="ECO:0000256" key="4">
    <source>
        <dbReference type="ARBA" id="ARBA00022989"/>
    </source>
</evidence>
<dbReference type="GO" id="GO:0009055">
    <property type="term" value="F:electron transfer activity"/>
    <property type="evidence" value="ECO:0007669"/>
    <property type="project" value="InterPro"/>
</dbReference>
<name>A0A3B1A9C8_9ZZZZ</name>
<dbReference type="EMBL" id="UOFS01000027">
    <property type="protein sequence ID" value="VAW96442.1"/>
    <property type="molecule type" value="Genomic_DNA"/>
</dbReference>
<protein>
    <submittedName>
        <fullName evidence="8">Cytochrome b</fullName>
    </submittedName>
</protein>
<gene>
    <name evidence="8" type="ORF">MNBD_GAMMA22-1732</name>
</gene>
<feature type="domain" description="Cytochrome b561 bacterial/Ni-hydrogenase" evidence="7">
    <location>
        <begin position="8"/>
        <end position="182"/>
    </location>
</feature>
<evidence type="ECO:0000256" key="3">
    <source>
        <dbReference type="ARBA" id="ARBA00022692"/>
    </source>
</evidence>
<dbReference type="InterPro" id="IPR011577">
    <property type="entry name" value="Cyt_b561_bac/Ni-Hgenase"/>
</dbReference>
<keyword evidence="5 6" id="KW-0472">Membrane</keyword>
<dbReference type="InterPro" id="IPR051542">
    <property type="entry name" value="Hydrogenase_cytochrome"/>
</dbReference>
<evidence type="ECO:0000256" key="6">
    <source>
        <dbReference type="SAM" id="Phobius"/>
    </source>
</evidence>
<evidence type="ECO:0000256" key="5">
    <source>
        <dbReference type="ARBA" id="ARBA00023136"/>
    </source>
</evidence>
<sequence>MHTDDVKVWDIVVRLFHWTLVGTFLICFITEDSSRLHIYSGYLIIVLISFRFIWGFIGSKYARFKDFIVAPAIIIQYLKDIVKNKNKRYLGHNPAGAAMIVALITSITITCVSGVILYAVDDHSGPLAFLFNGEHEYLENILEEVHEFFSNFSVILIVFHVLGVIVAGKQHNENLIKSMINGYKKRNSSPQHHN</sequence>
<keyword evidence="4 6" id="KW-1133">Transmembrane helix</keyword>
<keyword evidence="2" id="KW-1003">Cell membrane</keyword>
<dbReference type="GO" id="GO:0005886">
    <property type="term" value="C:plasma membrane"/>
    <property type="evidence" value="ECO:0007669"/>
    <property type="project" value="UniProtKB-SubCell"/>
</dbReference>
<dbReference type="Pfam" id="PF01292">
    <property type="entry name" value="Ni_hydr_CYTB"/>
    <property type="match status" value="1"/>
</dbReference>
<organism evidence="8">
    <name type="scientific">hydrothermal vent metagenome</name>
    <dbReference type="NCBI Taxonomy" id="652676"/>
    <lineage>
        <taxon>unclassified sequences</taxon>
        <taxon>metagenomes</taxon>
        <taxon>ecological metagenomes</taxon>
    </lineage>
</organism>
<dbReference type="InterPro" id="IPR016174">
    <property type="entry name" value="Di-haem_cyt_TM"/>
</dbReference>
<evidence type="ECO:0000259" key="7">
    <source>
        <dbReference type="Pfam" id="PF01292"/>
    </source>
</evidence>
<keyword evidence="3 6" id="KW-0812">Transmembrane</keyword>
<feature type="transmembrane region" description="Helical" evidence="6">
    <location>
        <begin position="148"/>
        <end position="168"/>
    </location>
</feature>
<evidence type="ECO:0000256" key="1">
    <source>
        <dbReference type="ARBA" id="ARBA00004651"/>
    </source>
</evidence>
<dbReference type="AlphaFoldDB" id="A0A3B1A9C8"/>
<evidence type="ECO:0000313" key="8">
    <source>
        <dbReference type="EMBL" id="VAW96442.1"/>
    </source>
</evidence>
<dbReference type="GO" id="GO:0022904">
    <property type="term" value="P:respiratory electron transport chain"/>
    <property type="evidence" value="ECO:0007669"/>
    <property type="project" value="InterPro"/>
</dbReference>